<dbReference type="GO" id="GO:0071596">
    <property type="term" value="P:ubiquitin-dependent protein catabolic process via the N-end rule pathway"/>
    <property type="evidence" value="ECO:0007669"/>
    <property type="project" value="UniProtKB-UniRule"/>
</dbReference>
<dbReference type="GO" id="GO:0061630">
    <property type="term" value="F:ubiquitin protein ligase activity"/>
    <property type="evidence" value="ECO:0007669"/>
    <property type="project" value="UniProtKB-UniRule"/>
</dbReference>
<evidence type="ECO:0000256" key="2">
    <source>
        <dbReference type="ARBA" id="ARBA00004906"/>
    </source>
</evidence>
<feature type="compositionally biased region" description="Acidic residues" evidence="11">
    <location>
        <begin position="9"/>
        <end position="31"/>
    </location>
</feature>
<comment type="catalytic activity">
    <reaction evidence="1 10">
        <text>S-ubiquitinyl-[E2 ubiquitin-conjugating enzyme]-L-cysteine + [acceptor protein]-L-lysine = [E2 ubiquitin-conjugating enzyme]-L-cysteine + N(6)-ubiquitinyl-[acceptor protein]-L-lysine.</text>
        <dbReference type="EC" id="2.3.2.27"/>
    </reaction>
</comment>
<evidence type="ECO:0000256" key="8">
    <source>
        <dbReference type="ARBA" id="ARBA00046341"/>
    </source>
</evidence>
<evidence type="ECO:0000256" key="1">
    <source>
        <dbReference type="ARBA" id="ARBA00000900"/>
    </source>
</evidence>
<comment type="similarity">
    <text evidence="8 10">Belongs to the E3 ubiquitin-protein ligase UBR1-like family.</text>
</comment>
<dbReference type="CDD" id="cd19673">
    <property type="entry name" value="UBR-box_UBR3"/>
    <property type="match status" value="1"/>
</dbReference>
<name>A0ABD3R0I3_9STRA</name>
<keyword evidence="4 10" id="KW-0479">Metal-binding</keyword>
<protein>
    <recommendedName>
        <fullName evidence="10">E3 ubiquitin-protein ligase</fullName>
        <ecNumber evidence="10">2.3.2.27</ecNumber>
    </recommendedName>
</protein>
<dbReference type="PROSITE" id="PS51157">
    <property type="entry name" value="ZF_UBR"/>
    <property type="match status" value="1"/>
</dbReference>
<dbReference type="FunFam" id="2.10.110.30:FF:000002">
    <property type="entry name" value="Putative e3 ubiquitin-protein ligase ubr3"/>
    <property type="match status" value="1"/>
</dbReference>
<evidence type="ECO:0000313" key="14">
    <source>
        <dbReference type="Proteomes" id="UP001530377"/>
    </source>
</evidence>
<reference evidence="13 14" key="1">
    <citation type="submission" date="2024-10" db="EMBL/GenBank/DDBJ databases">
        <title>Updated reference genomes for cyclostephanoid diatoms.</title>
        <authorList>
            <person name="Roberts W.R."/>
            <person name="Alverson A.J."/>
        </authorList>
    </citation>
    <scope>NUCLEOTIDE SEQUENCE [LARGE SCALE GENOMIC DNA]</scope>
    <source>
        <strain evidence="13 14">AJA228-03</strain>
    </source>
</reference>
<organism evidence="13 14">
    <name type="scientific">Cyclostephanos tholiformis</name>
    <dbReference type="NCBI Taxonomy" id="382380"/>
    <lineage>
        <taxon>Eukaryota</taxon>
        <taxon>Sar</taxon>
        <taxon>Stramenopiles</taxon>
        <taxon>Ochrophyta</taxon>
        <taxon>Bacillariophyta</taxon>
        <taxon>Coscinodiscophyceae</taxon>
        <taxon>Thalassiosirophycidae</taxon>
        <taxon>Stephanodiscales</taxon>
        <taxon>Stephanodiscaceae</taxon>
        <taxon>Cyclostephanos</taxon>
    </lineage>
</organism>
<dbReference type="Pfam" id="PF02207">
    <property type="entry name" value="zf-UBR"/>
    <property type="match status" value="1"/>
</dbReference>
<dbReference type="InterPro" id="IPR039164">
    <property type="entry name" value="UBR1-like"/>
</dbReference>
<feature type="zinc finger region" description="UBR-type" evidence="9">
    <location>
        <begin position="82"/>
        <end position="153"/>
    </location>
</feature>
<keyword evidence="7 10" id="KW-0862">Zinc</keyword>
<sequence>MADEKDVPRDDDDDEDDDDDDDEEEEGYDEEERARTGTIRELATLALVAADAMAKPRYSTVSDARLAIDAYGKSVSPQDSRRVCQYAFKKNDIVWACRTCQVDETCVLCHECFSHSDHAGHDVAFYHAQAGGCCDCGDVDAWDPRGFCGRHGGPGSHVGVGGCDERCVATTTTTGVVEPAVLGSVRAIADFLRRVVKSGVEEGYQRANPLMFAPSADFVSMTSPSSSSSSSSSLTGIGGTFPQPADDVAANASTRAQGYEGGEFGRRVQRNCESLQIGHRAEGRNSVPDTESIVSTIAAKVNHEQPSYADPVHVIDDDNNPVKMTTTSHTSAPMLHEVQFDPSMASTSSQSKECSAFMSKRDSSASSVNNADVSYHKVFDPKAAGSSSSLLLSCSESSSSFIAAPLTHLRATKKAYRGCEVHAKTPARALGDLGRKEFGLFLVLHCDDIHFGPSSSSSHHSEVITALKELYSSPVGGGNRAGGGENSTVVGGIGGTALLGLGAIAASRLNHFQLDSFGMPYNDHFTQRQQPPRLVSAPPSRNSLFRVLHDEAIFERIVRIVKKQGDLIVWGTQEILAECGDVTARCWRDGDHLSSSIVGASLLNRARILTDRGLVCTIKTRRELRDEQLATALLKLIGWAALGCDQLCDQVALGMSGQRSVGPEGVKADGRSALTLLLRNDLKLPYQFSTAWHTVLLTLLAVPKFKAAMSREYCDTYREVTAEYARGIGLTERSSYTLSVQFLNRVSYVTELVSNRNLLNSLFRSLLETIRRAALQGAPPNDVNHFDASSSTDSMLSSLRFLSTYGEENMEISSILAEVDGGAVPQHMGRSSIAWKIGSVAGKGYDTAMHQYLLEKTTALVPPTLDSFHAVLSHRRYSVCISDLKCVLAVNGISRHFASYPSQEDGIAYLETKELHNEGTDCALDDWIKTLTLAQQMDGQIWRPWAKGHIETEVKGWVGAFNASISLSSLFEKVLNWNDDDPSPVSNCNARLLSCVELTHYTLTARLHPWQRSAMISYRPTNSPLIQPKVPLYCLSPASLPYSTVAMACGTALAMVALPLPQIARWSFHLPLHRFAATCIREVSRRDGISKLLEMFALPIGKEASSKFRSNALLFRGLMEFPAIVLSRAAQIRAGIWKRNGPAMSDQVLNYSEPPFCRHLADDDMLLLQFTLICHTSQNAGTPKKSGAIDQSALGLTFFGQGTSRLVNLLIHRFGVFDFLGFDKAPNKRIAKYREEINSGLYPSEIQSNQKTDEESSAELVLPWTYCPAPDDPATCLSLVDELMHLIIILITEMPSPTPKNKNEQVLEAKRRLKREIIHRLASGNKCHSEMTEVSHVLSARENLALGETLVNPDETGGAALVDALGEIAIRKQKSGAPDEWELRKDFWNVYDPAFYHISTSDHQRCAENRPKPSDSVPYAPRPAPAHASFQRIRRDLTADACILAMTYRVLHAHCYRNDDDSSAVESITHVRGYQMYGSRIKSETLLARAIHLLTLGAYAWDDSCSAYIVSADSSWRNLGGGDIGSVFHELESAPNASDWVVMALLREPSDVMDCEWYRGKENTLTLLKMIGYEAENHSAFLSGIDPALRSGASWLCDFAAKTNPIVSAGIGIGCAKRGHTKEDEQQKKKTAAKEKAMAAMKAQMAKFAANIVNSSDIENDDHIGDDAYCSCSPPKDVNEIYSTPVRNRSGLESEAVQAMDLSPGDFIFTSTISSPSTPFTPRTPLTPYNSCYSTPRISHHTGIRLMHERPQCIVCGADDPMQIDDTLLGDQEVERPANSSLEVDASQQRVLAFCGYAQASTVIKGDDEKPLTTASRDGHVGVHIALCGHAIHKGCCDAYLKTVASQRDDRLEGGKSREFKCPLCQRLSNCLLPFVDVAADWVDRVEKASPPPTAYEKDEGDDIRDTIDETMFESANRSLHDFLSTSEWWATRNDTLISWDGHCAFSVKIENSKQLDLPILSPSRQPLKMMQAKFGKKELICAWNSILRTPRLVKRRARSFSADISPCGQECESNSNVLRRFLDQVSDVAYRADIKRVGEESLFTDFGEFRHYHSEKIAYNKINRAAGKEMVDWPTCLSPKSMTEIRRQELSREILVSKLLFSIQAFVYTCCAEAAEARRLLRNSSECEKPSLLTKYGIEKVLLGGDLLLFPEANASLEEGCQPFGGRLGKLRYLSLALMVATSPVSKEVVQLCMTFPEAERNSFDFGSIKRAPVTYPILSSHILTHTTGALIAVTGRARAEEGRYRVGSLVNDCRNFIQIGLVARVGQVLLARLRPKLPDDLFFWEQRVCSSIDKFVIHDVGIVDADEQEWQHFCVMVLRILLSPVKTELDQVRCNITPHLCPNDANEVSPDILQAIESAKIESISFLRDLSLICQMLIPNIFCMYQASHPDVHYKDSTAMLKCYTSLFKIDCRSKMLDSHLLQEIIKSWYVHSTRENTNQLEFERVFHGATWPVTVSIHQSGTSDTSTKLPPTSLPLLGNCCFSDAEIGPFPRVLHLPKSYTDLYATLSEMCPDNEQTAVCLVCGQILNAGGKGECTIHAYRCGAGAGIYFLVQECVGLIIHGRKAAYIHSPYVDFYGETPQYRGRPLNLDLDRYNIMQGLYRGHLIREKVIAERASTRQVIIPNFY</sequence>
<evidence type="ECO:0000256" key="9">
    <source>
        <dbReference type="PROSITE-ProRule" id="PRU00508"/>
    </source>
</evidence>
<gene>
    <name evidence="13" type="ORF">ACHAXA_008523</name>
</gene>
<dbReference type="EMBL" id="JALLPB020000896">
    <property type="protein sequence ID" value="KAL3806075.1"/>
    <property type="molecule type" value="Genomic_DNA"/>
</dbReference>
<comment type="caution">
    <text evidence="13">The sequence shown here is derived from an EMBL/GenBank/DDBJ whole genome shotgun (WGS) entry which is preliminary data.</text>
</comment>
<dbReference type="GO" id="GO:0008270">
    <property type="term" value="F:zinc ion binding"/>
    <property type="evidence" value="ECO:0007669"/>
    <property type="project" value="UniProtKB-UniRule"/>
</dbReference>
<accession>A0ABD3R0I3</accession>
<feature type="region of interest" description="Disordered" evidence="11">
    <location>
        <begin position="219"/>
        <end position="247"/>
    </location>
</feature>
<feature type="compositionally biased region" description="Low complexity" evidence="11">
    <location>
        <begin position="223"/>
        <end position="233"/>
    </location>
</feature>
<evidence type="ECO:0000256" key="10">
    <source>
        <dbReference type="RuleBase" id="RU366018"/>
    </source>
</evidence>
<evidence type="ECO:0000313" key="13">
    <source>
        <dbReference type="EMBL" id="KAL3806075.1"/>
    </source>
</evidence>
<evidence type="ECO:0000256" key="6">
    <source>
        <dbReference type="ARBA" id="ARBA00022786"/>
    </source>
</evidence>
<evidence type="ECO:0000256" key="4">
    <source>
        <dbReference type="ARBA" id="ARBA00022723"/>
    </source>
</evidence>
<comment type="pathway">
    <text evidence="2 10">Protein modification; protein ubiquitination.</text>
</comment>
<keyword evidence="14" id="KW-1185">Reference proteome</keyword>
<keyword evidence="5 10" id="KW-0863">Zinc-finger</keyword>
<dbReference type="PANTHER" id="PTHR21497:SF24">
    <property type="entry name" value="E3 UBIQUITIN-PROTEIN LIGASE UBR1"/>
    <property type="match status" value="1"/>
</dbReference>
<keyword evidence="3 10" id="KW-0808">Transferase</keyword>
<dbReference type="SMART" id="SM00396">
    <property type="entry name" value="ZnF_UBR1"/>
    <property type="match status" value="1"/>
</dbReference>
<evidence type="ECO:0000256" key="11">
    <source>
        <dbReference type="SAM" id="MobiDB-lite"/>
    </source>
</evidence>
<comment type="function">
    <text evidence="10">Ubiquitin ligase protein which is a component of the N-end rule pathway. Recognizes and binds to proteins bearing specific N-terminal residues that are destabilizing according to the N-end rule, leading to their ubiquitination and subsequent degradation.</text>
</comment>
<feature type="domain" description="UBR-type" evidence="12">
    <location>
        <begin position="82"/>
        <end position="153"/>
    </location>
</feature>
<dbReference type="Gene3D" id="2.10.110.30">
    <property type="match status" value="1"/>
</dbReference>
<keyword evidence="6 10" id="KW-0833">Ubl conjugation pathway</keyword>
<dbReference type="InterPro" id="IPR003126">
    <property type="entry name" value="Znf_UBR"/>
</dbReference>
<evidence type="ECO:0000256" key="7">
    <source>
        <dbReference type="ARBA" id="ARBA00022833"/>
    </source>
</evidence>
<evidence type="ECO:0000256" key="3">
    <source>
        <dbReference type="ARBA" id="ARBA00022679"/>
    </source>
</evidence>
<dbReference type="PANTHER" id="PTHR21497">
    <property type="entry name" value="UBIQUITIN LIGASE E3 ALPHA-RELATED"/>
    <property type="match status" value="1"/>
</dbReference>
<dbReference type="GO" id="GO:0016567">
    <property type="term" value="P:protein ubiquitination"/>
    <property type="evidence" value="ECO:0007669"/>
    <property type="project" value="UniProtKB-UniRule"/>
</dbReference>
<feature type="region of interest" description="Disordered" evidence="11">
    <location>
        <begin position="1"/>
        <end position="35"/>
    </location>
</feature>
<dbReference type="InterPro" id="IPR044046">
    <property type="entry name" value="E3_ligase_UBR-like_C"/>
</dbReference>
<evidence type="ECO:0000259" key="12">
    <source>
        <dbReference type="PROSITE" id="PS51157"/>
    </source>
</evidence>
<proteinExistence type="inferred from homology"/>
<dbReference type="Proteomes" id="UP001530377">
    <property type="component" value="Unassembled WGS sequence"/>
</dbReference>
<dbReference type="Pfam" id="PF18995">
    <property type="entry name" value="PRT6_C"/>
    <property type="match status" value="1"/>
</dbReference>
<evidence type="ECO:0000256" key="5">
    <source>
        <dbReference type="ARBA" id="ARBA00022771"/>
    </source>
</evidence>
<dbReference type="EC" id="2.3.2.27" evidence="10"/>